<proteinExistence type="predicted"/>
<keyword evidence="1" id="KW-0472">Membrane</keyword>
<evidence type="ECO:0000313" key="2">
    <source>
        <dbReference type="EMBL" id="ENV21091.1"/>
    </source>
</evidence>
<dbReference type="PATRIC" id="fig|1217651.3.peg.2817"/>
<dbReference type="Proteomes" id="UP000013270">
    <property type="component" value="Unassembled WGS sequence"/>
</dbReference>
<dbReference type="HOGENOM" id="CLU_107025_0_0_6"/>
<accession>N8XA29</accession>
<dbReference type="EMBL" id="APPK01000043">
    <property type="protein sequence ID" value="ENV21091.1"/>
    <property type="molecule type" value="Genomic_DNA"/>
</dbReference>
<keyword evidence="1" id="KW-1133">Transmembrane helix</keyword>
<feature type="transmembrane region" description="Helical" evidence="1">
    <location>
        <begin position="12"/>
        <end position="31"/>
    </location>
</feature>
<comment type="caution">
    <text evidence="2">The sequence shown here is derived from an EMBL/GenBank/DDBJ whole genome shotgun (WGS) entry which is preliminary data.</text>
</comment>
<sequence length="222" mass="24373">MTNSTQITTPKPYWKITGVILALVIIGAYLLNQHLQRKADLQLAQLALDQTKAKIIQTADGTQAASEPIVQDSTVDATTQTEHLGPSEDDVAGALAAVEEAKASQNSTTEHLTMQVDSEYHEGKTLSSNAAKYGLKPIKTAPADLKSTVSSIDQMLASHLIDVWGRSSPDQVAKRVEGWSQQGNSITYRAAWDSDRYQCTWYVVRWNQSNNQVLSEGYKSCF</sequence>
<protein>
    <submittedName>
        <fullName evidence="2">Uncharacterized protein</fullName>
    </submittedName>
</protein>
<evidence type="ECO:0000313" key="3">
    <source>
        <dbReference type="Proteomes" id="UP000013270"/>
    </source>
</evidence>
<reference evidence="2 3" key="1">
    <citation type="submission" date="2013-02" db="EMBL/GenBank/DDBJ databases">
        <title>The Genome Sequence of Acinetobacter bereziniae NIPH 3.</title>
        <authorList>
            <consortium name="The Broad Institute Genome Sequencing Platform"/>
            <consortium name="The Broad Institute Genome Sequencing Center for Infectious Disease"/>
            <person name="Cerqueira G."/>
            <person name="Feldgarden M."/>
            <person name="Courvalin P."/>
            <person name="Perichon B."/>
            <person name="Grillot-Courvalin C."/>
            <person name="Clermont D."/>
            <person name="Rocha E."/>
            <person name="Yoon E.-J."/>
            <person name="Nemec A."/>
            <person name="Walker B."/>
            <person name="Young S.K."/>
            <person name="Zeng Q."/>
            <person name="Gargeya S."/>
            <person name="Fitzgerald M."/>
            <person name="Haas B."/>
            <person name="Abouelleil A."/>
            <person name="Alvarado L."/>
            <person name="Arachchi H.M."/>
            <person name="Berlin A.M."/>
            <person name="Chapman S.B."/>
            <person name="Dewar J."/>
            <person name="Goldberg J."/>
            <person name="Griggs A."/>
            <person name="Gujja S."/>
            <person name="Hansen M."/>
            <person name="Howarth C."/>
            <person name="Imamovic A."/>
            <person name="Larimer J."/>
            <person name="McCowan C."/>
            <person name="Murphy C."/>
            <person name="Neiman D."/>
            <person name="Pearson M."/>
            <person name="Priest M."/>
            <person name="Roberts A."/>
            <person name="Saif S."/>
            <person name="Shea T."/>
            <person name="Sisk P."/>
            <person name="Sykes S."/>
            <person name="Wortman J."/>
            <person name="Nusbaum C."/>
            <person name="Birren B."/>
        </authorList>
    </citation>
    <scope>NUCLEOTIDE SEQUENCE [LARGE SCALE GENOMIC DNA]</scope>
    <source>
        <strain evidence="2 3">NIPH 3</strain>
    </source>
</reference>
<name>N8XA29_ACIBZ</name>
<organism evidence="2 3">
    <name type="scientific">Acinetobacter bereziniae NIPH 3</name>
    <dbReference type="NCBI Taxonomy" id="1217651"/>
    <lineage>
        <taxon>Bacteria</taxon>
        <taxon>Pseudomonadati</taxon>
        <taxon>Pseudomonadota</taxon>
        <taxon>Gammaproteobacteria</taxon>
        <taxon>Moraxellales</taxon>
        <taxon>Moraxellaceae</taxon>
        <taxon>Acinetobacter</taxon>
    </lineage>
</organism>
<dbReference type="AlphaFoldDB" id="N8XA29"/>
<dbReference type="RefSeq" id="WP_004831393.1">
    <property type="nucleotide sequence ID" value="NZ_KB849468.1"/>
</dbReference>
<evidence type="ECO:0000256" key="1">
    <source>
        <dbReference type="SAM" id="Phobius"/>
    </source>
</evidence>
<keyword evidence="1" id="KW-0812">Transmembrane</keyword>
<gene>
    <name evidence="2" type="ORF">F963_02856</name>
</gene>